<keyword evidence="3" id="KW-1185">Reference proteome</keyword>
<dbReference type="OrthoDB" id="5242847at2"/>
<dbReference type="EMBL" id="AP012057">
    <property type="protein sequence ID" value="BAN03938.1"/>
    <property type="molecule type" value="Genomic_DNA"/>
</dbReference>
<dbReference type="RefSeq" id="WP_015443185.1">
    <property type="nucleotide sequence ID" value="NC_020520.1"/>
</dbReference>
<protein>
    <recommendedName>
        <fullName evidence="1">Methyltransferase domain-containing protein</fullName>
    </recommendedName>
</protein>
<dbReference type="InterPro" id="IPR029063">
    <property type="entry name" value="SAM-dependent_MTases_sf"/>
</dbReference>
<evidence type="ECO:0000313" key="2">
    <source>
        <dbReference type="EMBL" id="BAN03938.1"/>
    </source>
</evidence>
<dbReference type="KEGG" id="aym:YM304_36240"/>
<organism evidence="2 3">
    <name type="scientific">Ilumatobacter coccineus (strain NBRC 103263 / KCTC 29153 / YM16-304)</name>
    <dbReference type="NCBI Taxonomy" id="1313172"/>
    <lineage>
        <taxon>Bacteria</taxon>
        <taxon>Bacillati</taxon>
        <taxon>Actinomycetota</taxon>
        <taxon>Acidimicrobiia</taxon>
        <taxon>Acidimicrobiales</taxon>
        <taxon>Ilumatobacteraceae</taxon>
        <taxon>Ilumatobacter</taxon>
    </lineage>
</organism>
<gene>
    <name evidence="2" type="ORF">YM304_36240</name>
</gene>
<dbReference type="CDD" id="cd02440">
    <property type="entry name" value="AdoMet_MTases"/>
    <property type="match status" value="1"/>
</dbReference>
<dbReference type="Pfam" id="PF13649">
    <property type="entry name" value="Methyltransf_25"/>
    <property type="match status" value="1"/>
</dbReference>
<dbReference type="InterPro" id="IPR041698">
    <property type="entry name" value="Methyltransf_25"/>
</dbReference>
<name>A0A6C7EH88_ILUCY</name>
<dbReference type="Proteomes" id="UP000011863">
    <property type="component" value="Chromosome"/>
</dbReference>
<accession>A0A6C7EH88</accession>
<evidence type="ECO:0000313" key="3">
    <source>
        <dbReference type="Proteomes" id="UP000011863"/>
    </source>
</evidence>
<dbReference type="AlphaFoldDB" id="A0A6C7EH88"/>
<dbReference type="SUPFAM" id="SSF53335">
    <property type="entry name" value="S-adenosyl-L-methionine-dependent methyltransferases"/>
    <property type="match status" value="1"/>
</dbReference>
<reference evidence="2 3" key="1">
    <citation type="journal article" date="2013" name="Int. J. Syst. Evol. Microbiol.">
        <title>Ilumatobacter nonamiense sp. nov. and Ilumatobacter coccineum sp. nov., isolated from seashore sand.</title>
        <authorList>
            <person name="Matsumoto A."/>
            <person name="Kasai H."/>
            <person name="Matsuo Y."/>
            <person name="Shizuri Y."/>
            <person name="Ichikawa N."/>
            <person name="Fujita N."/>
            <person name="Omura S."/>
            <person name="Takahashi Y."/>
        </authorList>
    </citation>
    <scope>NUCLEOTIDE SEQUENCE [LARGE SCALE GENOMIC DNA]</scope>
    <source>
        <strain evidence="3">NBRC 103263 / KCTC 29153 / YM16-304</strain>
    </source>
</reference>
<feature type="domain" description="Methyltransferase" evidence="1">
    <location>
        <begin position="63"/>
        <end position="139"/>
    </location>
</feature>
<proteinExistence type="predicted"/>
<evidence type="ECO:0000259" key="1">
    <source>
        <dbReference type="Pfam" id="PF13649"/>
    </source>
</evidence>
<sequence length="264" mass="28605">MSAAERWEQQLSEWALPAHVLEQAAASPWEHDTRRFEVDDTLDRDVLSATVARSVLPRTGGSVLDIGCGGGRAAMSLVPPAERVIGVDQSSAMLAAFTTAASAAGARSMTIEGSWPEVAIDTPVADVVTCHHVAYNVPEIEPFIGALTGRARLAVVLVLPTVHPQSAWSPAWKHFWDLDRPTGPTSDDFAAVLAEMGIDAERWEMPRPPLAAAATDPAEQVRAGLRRLCLGPDRADELARYLDEFEPQWSDVHTVFRWPGDAPT</sequence>
<dbReference type="Gene3D" id="3.40.50.150">
    <property type="entry name" value="Vaccinia Virus protein VP39"/>
    <property type="match status" value="1"/>
</dbReference>